<dbReference type="GeneID" id="25916782"/>
<evidence type="ECO:0000256" key="1">
    <source>
        <dbReference type="SAM" id="MobiDB-lite"/>
    </source>
</evidence>
<proteinExistence type="predicted"/>
<name>A0A0L0F3K0_9EUKA</name>
<evidence type="ECO:0000313" key="2">
    <source>
        <dbReference type="EMBL" id="KNC71186.1"/>
    </source>
</evidence>
<feature type="non-terminal residue" evidence="2">
    <location>
        <position position="52"/>
    </location>
</feature>
<protein>
    <submittedName>
        <fullName evidence="2">Uncharacterized protein</fullName>
    </submittedName>
</protein>
<gene>
    <name evidence="2" type="ORF">SARC_16278</name>
</gene>
<organism evidence="2 3">
    <name type="scientific">Sphaeroforma arctica JP610</name>
    <dbReference type="NCBI Taxonomy" id="667725"/>
    <lineage>
        <taxon>Eukaryota</taxon>
        <taxon>Ichthyosporea</taxon>
        <taxon>Ichthyophonida</taxon>
        <taxon>Sphaeroforma</taxon>
    </lineage>
</organism>
<dbReference type="EMBL" id="KQ249330">
    <property type="protein sequence ID" value="KNC71186.1"/>
    <property type="molecule type" value="Genomic_DNA"/>
</dbReference>
<accession>A0A0L0F3K0</accession>
<reference evidence="2 3" key="1">
    <citation type="submission" date="2011-02" db="EMBL/GenBank/DDBJ databases">
        <title>The Genome Sequence of Sphaeroforma arctica JP610.</title>
        <authorList>
            <consortium name="The Broad Institute Genome Sequencing Platform"/>
            <person name="Russ C."/>
            <person name="Cuomo C."/>
            <person name="Young S.K."/>
            <person name="Zeng Q."/>
            <person name="Gargeya S."/>
            <person name="Alvarado L."/>
            <person name="Berlin A."/>
            <person name="Chapman S.B."/>
            <person name="Chen Z."/>
            <person name="Freedman E."/>
            <person name="Gellesch M."/>
            <person name="Goldberg J."/>
            <person name="Griggs A."/>
            <person name="Gujja S."/>
            <person name="Heilman E."/>
            <person name="Heiman D."/>
            <person name="Howarth C."/>
            <person name="Mehta T."/>
            <person name="Neiman D."/>
            <person name="Pearson M."/>
            <person name="Roberts A."/>
            <person name="Saif S."/>
            <person name="Shea T."/>
            <person name="Shenoy N."/>
            <person name="Sisk P."/>
            <person name="Stolte C."/>
            <person name="Sykes S."/>
            <person name="White J."/>
            <person name="Yandava C."/>
            <person name="Burger G."/>
            <person name="Gray M.W."/>
            <person name="Holland P.W.H."/>
            <person name="King N."/>
            <person name="Lang F.B.F."/>
            <person name="Roger A.J."/>
            <person name="Ruiz-Trillo I."/>
            <person name="Haas B."/>
            <person name="Nusbaum C."/>
            <person name="Birren B."/>
        </authorList>
    </citation>
    <scope>NUCLEOTIDE SEQUENCE [LARGE SCALE GENOMIC DNA]</scope>
    <source>
        <strain evidence="2 3">JP610</strain>
    </source>
</reference>
<keyword evidence="3" id="KW-1185">Reference proteome</keyword>
<dbReference type="Proteomes" id="UP000054560">
    <property type="component" value="Unassembled WGS sequence"/>
</dbReference>
<dbReference type="AlphaFoldDB" id="A0A0L0F3K0"/>
<dbReference type="RefSeq" id="XP_014145088.1">
    <property type="nucleotide sequence ID" value="XM_014289613.1"/>
</dbReference>
<feature type="region of interest" description="Disordered" evidence="1">
    <location>
        <begin position="1"/>
        <end position="23"/>
    </location>
</feature>
<sequence length="52" mass="5709">MASTGGYGNPVRRGSLPLRRGSSERMVKAFKNIEKQVAAEERTRRDSADSQG</sequence>
<evidence type="ECO:0000313" key="3">
    <source>
        <dbReference type="Proteomes" id="UP000054560"/>
    </source>
</evidence>